<organism evidence="2 3">
    <name type="scientific">Exidia glandulosa HHB12029</name>
    <dbReference type="NCBI Taxonomy" id="1314781"/>
    <lineage>
        <taxon>Eukaryota</taxon>
        <taxon>Fungi</taxon>
        <taxon>Dikarya</taxon>
        <taxon>Basidiomycota</taxon>
        <taxon>Agaricomycotina</taxon>
        <taxon>Agaricomycetes</taxon>
        <taxon>Auriculariales</taxon>
        <taxon>Exidiaceae</taxon>
        <taxon>Exidia</taxon>
    </lineage>
</organism>
<evidence type="ECO:0000313" key="3">
    <source>
        <dbReference type="Proteomes" id="UP000077266"/>
    </source>
</evidence>
<keyword evidence="3" id="KW-1185">Reference proteome</keyword>
<dbReference type="InParanoid" id="A0A165JH50"/>
<feature type="transmembrane region" description="Helical" evidence="1">
    <location>
        <begin position="60"/>
        <end position="86"/>
    </location>
</feature>
<keyword evidence="1" id="KW-0472">Membrane</keyword>
<keyword evidence="1" id="KW-0812">Transmembrane</keyword>
<reference evidence="2 3" key="1">
    <citation type="journal article" date="2016" name="Mol. Biol. Evol.">
        <title>Comparative Genomics of Early-Diverging Mushroom-Forming Fungi Provides Insights into the Origins of Lignocellulose Decay Capabilities.</title>
        <authorList>
            <person name="Nagy L.G."/>
            <person name="Riley R."/>
            <person name="Tritt A."/>
            <person name="Adam C."/>
            <person name="Daum C."/>
            <person name="Floudas D."/>
            <person name="Sun H."/>
            <person name="Yadav J.S."/>
            <person name="Pangilinan J."/>
            <person name="Larsson K.H."/>
            <person name="Matsuura K."/>
            <person name="Barry K."/>
            <person name="Labutti K."/>
            <person name="Kuo R."/>
            <person name="Ohm R.A."/>
            <person name="Bhattacharya S.S."/>
            <person name="Shirouzu T."/>
            <person name="Yoshinaga Y."/>
            <person name="Martin F.M."/>
            <person name="Grigoriev I.V."/>
            <person name="Hibbett D.S."/>
        </authorList>
    </citation>
    <scope>NUCLEOTIDE SEQUENCE [LARGE SCALE GENOMIC DNA]</scope>
    <source>
        <strain evidence="2 3">HHB12029</strain>
    </source>
</reference>
<feature type="transmembrane region" description="Helical" evidence="1">
    <location>
        <begin position="138"/>
        <end position="159"/>
    </location>
</feature>
<accession>A0A165JH50</accession>
<evidence type="ECO:0000313" key="2">
    <source>
        <dbReference type="EMBL" id="KZV94837.1"/>
    </source>
</evidence>
<name>A0A165JH50_EXIGL</name>
<proteinExistence type="predicted"/>
<dbReference type="Proteomes" id="UP000077266">
    <property type="component" value="Unassembled WGS sequence"/>
</dbReference>
<dbReference type="EMBL" id="KV425966">
    <property type="protein sequence ID" value="KZV94837.1"/>
    <property type="molecule type" value="Genomic_DNA"/>
</dbReference>
<gene>
    <name evidence="2" type="ORF">EXIGLDRAFT_736256</name>
</gene>
<evidence type="ECO:0000256" key="1">
    <source>
        <dbReference type="SAM" id="Phobius"/>
    </source>
</evidence>
<dbReference type="AlphaFoldDB" id="A0A165JH50"/>
<feature type="transmembrane region" description="Helical" evidence="1">
    <location>
        <begin position="179"/>
        <end position="197"/>
    </location>
</feature>
<protein>
    <submittedName>
        <fullName evidence="2">Uncharacterized protein</fullName>
    </submittedName>
</protein>
<keyword evidence="1" id="KW-1133">Transmembrane helix</keyword>
<sequence length="213" mass="23364">MRWFLEPILEHGSVSLSRAGRQLHRHLDASEHLRYTPRRLSLGHARIADPPNAAKQIFDWGLLVVMSLLAAARALAIGVSLASLAMIDPAVLHGDIHGAPQILQHAYNGVFLIAVFDLLFTALDLRSRIKQLEGECDAPVYLVTVLAMPVWFLHVAYSVVQAFATSHQPLPFITDVESLLLPMSIFGVLLVAGFYCAPRGMTDAEAQKHGAPF</sequence>
<feature type="transmembrane region" description="Helical" evidence="1">
    <location>
        <begin position="106"/>
        <end position="126"/>
    </location>
</feature>